<keyword evidence="2" id="KW-0808">Transferase</keyword>
<evidence type="ECO:0000313" key="8">
    <source>
        <dbReference type="Proteomes" id="UP000305539"/>
    </source>
</evidence>
<dbReference type="SMART" id="SM00138">
    <property type="entry name" value="MeTrc"/>
    <property type="match status" value="1"/>
</dbReference>
<organism evidence="7 8">
    <name type="scientific">Trinickia terrae</name>
    <dbReference type="NCBI Taxonomy" id="2571161"/>
    <lineage>
        <taxon>Bacteria</taxon>
        <taxon>Pseudomonadati</taxon>
        <taxon>Pseudomonadota</taxon>
        <taxon>Betaproteobacteria</taxon>
        <taxon>Burkholderiales</taxon>
        <taxon>Burkholderiaceae</taxon>
        <taxon>Trinickia</taxon>
    </lineage>
</organism>
<keyword evidence="4" id="KW-0802">TPR repeat</keyword>
<feature type="domain" description="CheR-type methyltransferase" evidence="6">
    <location>
        <begin position="1"/>
        <end position="258"/>
    </location>
</feature>
<dbReference type="PANTHER" id="PTHR24422">
    <property type="entry name" value="CHEMOTAXIS PROTEIN METHYLTRANSFERASE"/>
    <property type="match status" value="1"/>
</dbReference>
<dbReference type="Pfam" id="PF01739">
    <property type="entry name" value="CheR"/>
    <property type="match status" value="1"/>
</dbReference>
<dbReference type="SMART" id="SM00028">
    <property type="entry name" value="TPR"/>
    <property type="match status" value="1"/>
</dbReference>
<dbReference type="EMBL" id="SWJE01000012">
    <property type="protein sequence ID" value="TKC85885.1"/>
    <property type="molecule type" value="Genomic_DNA"/>
</dbReference>
<dbReference type="PRINTS" id="PR00996">
    <property type="entry name" value="CHERMTFRASE"/>
</dbReference>
<feature type="compositionally biased region" description="Low complexity" evidence="5">
    <location>
        <begin position="349"/>
        <end position="361"/>
    </location>
</feature>
<dbReference type="InterPro" id="IPR029063">
    <property type="entry name" value="SAM-dependent_MTases_sf"/>
</dbReference>
<keyword evidence="8" id="KW-1185">Reference proteome</keyword>
<evidence type="ECO:0000313" key="7">
    <source>
        <dbReference type="EMBL" id="TKC85885.1"/>
    </source>
</evidence>
<dbReference type="InterPro" id="IPR011990">
    <property type="entry name" value="TPR-like_helical_dom_sf"/>
</dbReference>
<accession>A0A4U1HW13</accession>
<dbReference type="CDD" id="cd02440">
    <property type="entry name" value="AdoMet_MTases"/>
    <property type="match status" value="1"/>
</dbReference>
<dbReference type="Gene3D" id="1.25.40.10">
    <property type="entry name" value="Tetratricopeptide repeat domain"/>
    <property type="match status" value="1"/>
</dbReference>
<dbReference type="RefSeq" id="WP_136897102.1">
    <property type="nucleotide sequence ID" value="NZ_SWJE01000012.1"/>
</dbReference>
<dbReference type="InterPro" id="IPR000780">
    <property type="entry name" value="CheR_MeTrfase"/>
</dbReference>
<dbReference type="AlphaFoldDB" id="A0A4U1HW13"/>
<evidence type="ECO:0000259" key="6">
    <source>
        <dbReference type="PROSITE" id="PS50123"/>
    </source>
</evidence>
<gene>
    <name evidence="7" type="ORF">FAZ69_21405</name>
</gene>
<dbReference type="Proteomes" id="UP000305539">
    <property type="component" value="Unassembled WGS sequence"/>
</dbReference>
<sequence>MSASASLDAALPRYEAWLARETGIDAETLGASGLARAVLERTRATQGLGEPAAEISENALEAYYQQLIASPEERQALIETLVVPETWFFRDREAFAALARLAHERLVREPARALRVLSAPCSTGEEPYSIAMALLDAGIAAERFSVDAVDISERALNHARLAMYGRNSFRGHALEFRARHFSATEDGWRLHERVREAVRFARVNLFEAPPSNGGVKYDFIFCRNMLIYFGRDAQDQAIRRLDAQLADGGAIFVGPAETGLMMRHPLSPARIPLAFAFRRAQPEETAARGAFALPVLPMATTATADKGAADRQPLPVIARRSGTASAPATVFTPPRPIEQRVPAPPAQPRPVTRPAAPAPATLEDARRSADAGRLDEAAMLAHAFMKQHGPHADAFYLLGLIADAQNRGDEAHDHYRKALYLEPTHYEALTHLAALLDMMGDTAGAERLMRRVERATPPTAPASAGARNALARTS</sequence>
<dbReference type="InterPro" id="IPR022642">
    <property type="entry name" value="CheR_C"/>
</dbReference>
<keyword evidence="1" id="KW-0489">Methyltransferase</keyword>
<dbReference type="InterPro" id="IPR019734">
    <property type="entry name" value="TPR_rpt"/>
</dbReference>
<comment type="caution">
    <text evidence="7">The sequence shown here is derived from an EMBL/GenBank/DDBJ whole genome shotgun (WGS) entry which is preliminary data.</text>
</comment>
<dbReference type="Gene3D" id="3.40.50.150">
    <property type="entry name" value="Vaccinia Virus protein VP39"/>
    <property type="match status" value="1"/>
</dbReference>
<name>A0A4U1HW13_9BURK</name>
<evidence type="ECO:0000256" key="4">
    <source>
        <dbReference type="PROSITE-ProRule" id="PRU00339"/>
    </source>
</evidence>
<evidence type="ECO:0000256" key="1">
    <source>
        <dbReference type="ARBA" id="ARBA00022603"/>
    </source>
</evidence>
<reference evidence="7 8" key="1">
    <citation type="submission" date="2019-04" db="EMBL/GenBank/DDBJ databases">
        <title>Trinickia sp. 7GSK02, isolated from subtropical forest soil.</title>
        <authorList>
            <person name="Gao Z.-H."/>
            <person name="Qiu L.-H."/>
        </authorList>
    </citation>
    <scope>NUCLEOTIDE SEQUENCE [LARGE SCALE GENOMIC DNA]</scope>
    <source>
        <strain evidence="7 8">7GSK02</strain>
    </source>
</reference>
<dbReference type="GO" id="GO:0032259">
    <property type="term" value="P:methylation"/>
    <property type="evidence" value="ECO:0007669"/>
    <property type="project" value="UniProtKB-KW"/>
</dbReference>
<feature type="region of interest" description="Disordered" evidence="5">
    <location>
        <begin position="321"/>
        <end position="363"/>
    </location>
</feature>
<keyword evidence="3" id="KW-0949">S-adenosyl-L-methionine</keyword>
<proteinExistence type="predicted"/>
<dbReference type="PROSITE" id="PS50123">
    <property type="entry name" value="CHER"/>
    <property type="match status" value="1"/>
</dbReference>
<evidence type="ECO:0000256" key="3">
    <source>
        <dbReference type="ARBA" id="ARBA00022691"/>
    </source>
</evidence>
<feature type="repeat" description="TPR" evidence="4">
    <location>
        <begin position="392"/>
        <end position="425"/>
    </location>
</feature>
<dbReference type="GO" id="GO:0008757">
    <property type="term" value="F:S-adenosylmethionine-dependent methyltransferase activity"/>
    <property type="evidence" value="ECO:0007669"/>
    <property type="project" value="InterPro"/>
</dbReference>
<dbReference type="OrthoDB" id="9816309at2"/>
<evidence type="ECO:0000256" key="5">
    <source>
        <dbReference type="SAM" id="MobiDB-lite"/>
    </source>
</evidence>
<evidence type="ECO:0000256" key="2">
    <source>
        <dbReference type="ARBA" id="ARBA00022679"/>
    </source>
</evidence>
<dbReference type="PANTHER" id="PTHR24422:SF19">
    <property type="entry name" value="CHEMOTAXIS PROTEIN METHYLTRANSFERASE"/>
    <property type="match status" value="1"/>
</dbReference>
<feature type="region of interest" description="Disordered" evidence="5">
    <location>
        <begin position="454"/>
        <end position="474"/>
    </location>
</feature>
<protein>
    <submittedName>
        <fullName evidence="7">Tetratricopeptide repeat protein</fullName>
    </submittedName>
</protein>
<dbReference type="InterPro" id="IPR050903">
    <property type="entry name" value="Bact_Chemotaxis_MeTrfase"/>
</dbReference>
<dbReference type="SUPFAM" id="SSF48452">
    <property type="entry name" value="TPR-like"/>
    <property type="match status" value="1"/>
</dbReference>
<dbReference type="PROSITE" id="PS50005">
    <property type="entry name" value="TPR"/>
    <property type="match status" value="1"/>
</dbReference>
<dbReference type="Pfam" id="PF14559">
    <property type="entry name" value="TPR_19"/>
    <property type="match status" value="1"/>
</dbReference>
<dbReference type="SUPFAM" id="SSF53335">
    <property type="entry name" value="S-adenosyl-L-methionine-dependent methyltransferases"/>
    <property type="match status" value="1"/>
</dbReference>